<evidence type="ECO:0000313" key="6">
    <source>
        <dbReference type="Proteomes" id="UP000325081"/>
    </source>
</evidence>
<feature type="domain" description="EF-hand" evidence="4">
    <location>
        <begin position="2"/>
        <end position="37"/>
    </location>
</feature>
<accession>A0A5A7QQ56</accession>
<dbReference type="FunFam" id="1.10.238.10:FF:000341">
    <property type="entry name" value="Putative calcium-binding protein CML19"/>
    <property type="match status" value="1"/>
</dbReference>
<evidence type="ECO:0000256" key="1">
    <source>
        <dbReference type="ARBA" id="ARBA00022723"/>
    </source>
</evidence>
<dbReference type="PANTHER" id="PTHR10891">
    <property type="entry name" value="EF-HAND CALCIUM-BINDING DOMAIN CONTAINING PROTEIN"/>
    <property type="match status" value="1"/>
</dbReference>
<dbReference type="Proteomes" id="UP000325081">
    <property type="component" value="Unassembled WGS sequence"/>
</dbReference>
<dbReference type="SUPFAM" id="SSF47473">
    <property type="entry name" value="EF-hand"/>
    <property type="match status" value="1"/>
</dbReference>
<keyword evidence="1" id="KW-0479">Metal-binding</keyword>
<keyword evidence="6" id="KW-1185">Reference proteome</keyword>
<evidence type="ECO:0000313" key="5">
    <source>
        <dbReference type="EMBL" id="GER47483.1"/>
    </source>
</evidence>
<evidence type="ECO:0000256" key="3">
    <source>
        <dbReference type="ARBA" id="ARBA00022837"/>
    </source>
</evidence>
<dbReference type="AlphaFoldDB" id="A0A5A7QQ56"/>
<dbReference type="InterPro" id="IPR018247">
    <property type="entry name" value="EF_Hand_1_Ca_BS"/>
</dbReference>
<dbReference type="EMBL" id="BKCP01007959">
    <property type="protein sequence ID" value="GER47483.1"/>
    <property type="molecule type" value="Genomic_DNA"/>
</dbReference>
<dbReference type="OrthoDB" id="26525at2759"/>
<evidence type="ECO:0000256" key="2">
    <source>
        <dbReference type="ARBA" id="ARBA00022737"/>
    </source>
</evidence>
<dbReference type="SMART" id="SM00054">
    <property type="entry name" value="EFh"/>
    <property type="match status" value="4"/>
</dbReference>
<name>A0A5A7QQ56_STRAF</name>
<dbReference type="InterPro" id="IPR011992">
    <property type="entry name" value="EF-hand-dom_pair"/>
</dbReference>
<keyword evidence="2" id="KW-0677">Repeat</keyword>
<comment type="caution">
    <text evidence="5">The sequence shown here is derived from an EMBL/GenBank/DDBJ whole genome shotgun (WGS) entry which is preliminary data.</text>
</comment>
<dbReference type="PROSITE" id="PS50222">
    <property type="entry name" value="EF_HAND_2"/>
    <property type="match status" value="3"/>
</dbReference>
<dbReference type="InterPro" id="IPR002048">
    <property type="entry name" value="EF_hand_dom"/>
</dbReference>
<dbReference type="Gene3D" id="1.10.238.10">
    <property type="entry name" value="EF-hand"/>
    <property type="match status" value="2"/>
</dbReference>
<protein>
    <submittedName>
        <fullName evidence="5">Calmodulin-like protein</fullName>
    </submittedName>
</protein>
<dbReference type="Pfam" id="PF13499">
    <property type="entry name" value="EF-hand_7"/>
    <property type="match status" value="2"/>
</dbReference>
<reference evidence="6" key="1">
    <citation type="journal article" date="2019" name="Curr. Biol.">
        <title>Genome Sequence of Striga asiatica Provides Insight into the Evolution of Plant Parasitism.</title>
        <authorList>
            <person name="Yoshida S."/>
            <person name="Kim S."/>
            <person name="Wafula E.K."/>
            <person name="Tanskanen J."/>
            <person name="Kim Y.M."/>
            <person name="Honaas L."/>
            <person name="Yang Z."/>
            <person name="Spallek T."/>
            <person name="Conn C.E."/>
            <person name="Ichihashi Y."/>
            <person name="Cheong K."/>
            <person name="Cui S."/>
            <person name="Der J.P."/>
            <person name="Gundlach H."/>
            <person name="Jiao Y."/>
            <person name="Hori C."/>
            <person name="Ishida J.K."/>
            <person name="Kasahara H."/>
            <person name="Kiba T."/>
            <person name="Kim M.S."/>
            <person name="Koo N."/>
            <person name="Laohavisit A."/>
            <person name="Lee Y.H."/>
            <person name="Lumba S."/>
            <person name="McCourt P."/>
            <person name="Mortimer J.C."/>
            <person name="Mutuku J.M."/>
            <person name="Nomura T."/>
            <person name="Sasaki-Sekimoto Y."/>
            <person name="Seto Y."/>
            <person name="Wang Y."/>
            <person name="Wakatake T."/>
            <person name="Sakakibara H."/>
            <person name="Demura T."/>
            <person name="Yamaguchi S."/>
            <person name="Yoneyama K."/>
            <person name="Manabe R.I."/>
            <person name="Nelson D.C."/>
            <person name="Schulman A.H."/>
            <person name="Timko M.P."/>
            <person name="dePamphilis C.W."/>
            <person name="Choi D."/>
            <person name="Shirasu K."/>
        </authorList>
    </citation>
    <scope>NUCLEOTIDE SEQUENCE [LARGE SCALE GENOMIC DNA]</scope>
    <source>
        <strain evidence="6">cv. UVA1</strain>
    </source>
</reference>
<proteinExistence type="predicted"/>
<dbReference type="GO" id="GO:0005509">
    <property type="term" value="F:calcium ion binding"/>
    <property type="evidence" value="ECO:0007669"/>
    <property type="project" value="InterPro"/>
</dbReference>
<dbReference type="CDD" id="cd00051">
    <property type="entry name" value="EFh"/>
    <property type="match status" value="2"/>
</dbReference>
<sequence>MERHEQYERVFTRFDSDGDGRICPAELRRCVGSMGGEMTAEEAEAAVELMDSDGDGLLCLDDFLRIVEGAGDEEKAGDLKAAFQMYVQEGGACITPKSLRKMLSRLGERKSVGECRNMIARFDLNGDGVLSFDEFRLMMSNRGLEPSEPGTRRHLDRIENVGVYCLDATKTTRCPPSHLDARKSHPIPQRCGIFVSRHDSSPATFHWRPIVALSQQTTLHRRPYSYPATFAFGLEELQVHIPNKLHPPVTVTVAQRRTSPVDLEALAVKAMMSVDRRLSSAWCSDENGELVLCLFSTAILSTQAAISTASVATARCLILSEVLKTPPWSASLRRDGGTCHIADGSKKLVSVGGGVADGCRWP</sequence>
<dbReference type="InterPro" id="IPR039647">
    <property type="entry name" value="EF_hand_pair_protein_CML-like"/>
</dbReference>
<organism evidence="5 6">
    <name type="scientific">Striga asiatica</name>
    <name type="common">Asiatic witchweed</name>
    <name type="synonym">Buchnera asiatica</name>
    <dbReference type="NCBI Taxonomy" id="4170"/>
    <lineage>
        <taxon>Eukaryota</taxon>
        <taxon>Viridiplantae</taxon>
        <taxon>Streptophyta</taxon>
        <taxon>Embryophyta</taxon>
        <taxon>Tracheophyta</taxon>
        <taxon>Spermatophyta</taxon>
        <taxon>Magnoliopsida</taxon>
        <taxon>eudicotyledons</taxon>
        <taxon>Gunneridae</taxon>
        <taxon>Pentapetalae</taxon>
        <taxon>asterids</taxon>
        <taxon>lamiids</taxon>
        <taxon>Lamiales</taxon>
        <taxon>Orobanchaceae</taxon>
        <taxon>Buchnereae</taxon>
        <taxon>Striga</taxon>
    </lineage>
</organism>
<evidence type="ECO:0000259" key="4">
    <source>
        <dbReference type="PROSITE" id="PS50222"/>
    </source>
</evidence>
<keyword evidence="3" id="KW-0106">Calcium</keyword>
<dbReference type="PROSITE" id="PS00018">
    <property type="entry name" value="EF_HAND_1"/>
    <property type="match status" value="3"/>
</dbReference>
<feature type="domain" description="EF-hand" evidence="4">
    <location>
        <begin position="38"/>
        <end position="73"/>
    </location>
</feature>
<gene>
    <name evidence="5" type="ORF">STAS_24590</name>
</gene>
<feature type="domain" description="EF-hand" evidence="4">
    <location>
        <begin position="110"/>
        <end position="145"/>
    </location>
</feature>